<name>A0ABR7JLP9_9FIRM</name>
<dbReference type="InterPro" id="IPR000792">
    <property type="entry name" value="Tscrpt_reg_LuxR_C"/>
</dbReference>
<evidence type="ECO:0000259" key="8">
    <source>
        <dbReference type="PROSITE" id="PS50110"/>
    </source>
</evidence>
<accession>A0ABR7JLP9</accession>
<evidence type="ECO:0000256" key="2">
    <source>
        <dbReference type="ARBA" id="ARBA00023015"/>
    </source>
</evidence>
<feature type="domain" description="HTH luxR-type" evidence="7">
    <location>
        <begin position="132"/>
        <end position="197"/>
    </location>
</feature>
<dbReference type="Pfam" id="PF00196">
    <property type="entry name" value="GerE"/>
    <property type="match status" value="1"/>
</dbReference>
<dbReference type="InterPro" id="IPR011006">
    <property type="entry name" value="CheY-like_superfamily"/>
</dbReference>
<keyword evidence="4" id="KW-0804">Transcription</keyword>
<evidence type="ECO:0000256" key="3">
    <source>
        <dbReference type="ARBA" id="ARBA00023125"/>
    </source>
</evidence>
<dbReference type="SMART" id="SM00421">
    <property type="entry name" value="HTH_LUXR"/>
    <property type="match status" value="1"/>
</dbReference>
<dbReference type="PROSITE" id="PS00622">
    <property type="entry name" value="HTH_LUXR_1"/>
    <property type="match status" value="1"/>
</dbReference>
<evidence type="ECO:0000256" key="1">
    <source>
        <dbReference type="ARBA" id="ARBA00018672"/>
    </source>
</evidence>
<dbReference type="SUPFAM" id="SSF46894">
    <property type="entry name" value="C-terminal effector domain of the bipartite response regulators"/>
    <property type="match status" value="1"/>
</dbReference>
<organism evidence="9 10">
    <name type="scientific">Romboutsia faecis</name>
    <dbReference type="NCBI Taxonomy" id="2764597"/>
    <lineage>
        <taxon>Bacteria</taxon>
        <taxon>Bacillati</taxon>
        <taxon>Bacillota</taxon>
        <taxon>Clostridia</taxon>
        <taxon>Peptostreptococcales</taxon>
        <taxon>Peptostreptococcaceae</taxon>
        <taxon>Romboutsia</taxon>
    </lineage>
</organism>
<evidence type="ECO:0000256" key="5">
    <source>
        <dbReference type="ARBA" id="ARBA00024867"/>
    </source>
</evidence>
<reference evidence="9 10" key="1">
    <citation type="submission" date="2020-08" db="EMBL/GenBank/DDBJ databases">
        <authorList>
            <person name="Liu C."/>
            <person name="Sun Q."/>
        </authorList>
    </citation>
    <scope>NUCLEOTIDE SEQUENCE [LARGE SCALE GENOMIC DNA]</scope>
    <source>
        <strain evidence="9 10">NSJ-18</strain>
    </source>
</reference>
<dbReference type="RefSeq" id="WP_153923761.1">
    <property type="nucleotide sequence ID" value="NZ_JACRWE010000002.1"/>
</dbReference>
<evidence type="ECO:0000313" key="10">
    <source>
        <dbReference type="Proteomes" id="UP000609849"/>
    </source>
</evidence>
<dbReference type="Gene3D" id="3.40.50.2300">
    <property type="match status" value="1"/>
</dbReference>
<dbReference type="PANTHER" id="PTHR43214">
    <property type="entry name" value="TWO-COMPONENT RESPONSE REGULATOR"/>
    <property type="match status" value="1"/>
</dbReference>
<dbReference type="Proteomes" id="UP000609849">
    <property type="component" value="Unassembled WGS sequence"/>
</dbReference>
<feature type="domain" description="Response regulatory" evidence="8">
    <location>
        <begin position="2"/>
        <end position="113"/>
    </location>
</feature>
<evidence type="ECO:0000259" key="7">
    <source>
        <dbReference type="PROSITE" id="PS50043"/>
    </source>
</evidence>
<comment type="caution">
    <text evidence="9">The sequence shown here is derived from an EMBL/GenBank/DDBJ whole genome shotgun (WGS) entry which is preliminary data.</text>
</comment>
<dbReference type="EMBL" id="JACRWE010000002">
    <property type="protein sequence ID" value="MBC5995854.1"/>
    <property type="molecule type" value="Genomic_DNA"/>
</dbReference>
<protein>
    <recommendedName>
        <fullName evidence="1">Stage 0 sporulation protein A homolog</fullName>
    </recommendedName>
</protein>
<keyword evidence="6" id="KW-0597">Phosphoprotein</keyword>
<dbReference type="InterPro" id="IPR016032">
    <property type="entry name" value="Sig_transdc_resp-reg_C-effctor"/>
</dbReference>
<dbReference type="SUPFAM" id="SSF52172">
    <property type="entry name" value="CheY-like"/>
    <property type="match status" value="1"/>
</dbReference>
<proteinExistence type="predicted"/>
<comment type="function">
    <text evidence="5">May play the central regulatory role in sporulation. It may be an element of the effector pathway responsible for the activation of sporulation genes in response to nutritional stress. Spo0A may act in concert with spo0H (a sigma factor) to control the expression of some genes that are critical to the sporulation process.</text>
</comment>
<evidence type="ECO:0000256" key="6">
    <source>
        <dbReference type="PROSITE-ProRule" id="PRU00169"/>
    </source>
</evidence>
<gene>
    <name evidence="9" type="ORF">H8923_03710</name>
</gene>
<dbReference type="CDD" id="cd06170">
    <property type="entry name" value="LuxR_C_like"/>
    <property type="match status" value="1"/>
</dbReference>
<evidence type="ECO:0000313" key="9">
    <source>
        <dbReference type="EMBL" id="MBC5995854.1"/>
    </source>
</evidence>
<dbReference type="PROSITE" id="PS50043">
    <property type="entry name" value="HTH_LUXR_2"/>
    <property type="match status" value="1"/>
</dbReference>
<dbReference type="PRINTS" id="PR00038">
    <property type="entry name" value="HTHLUXR"/>
</dbReference>
<dbReference type="InterPro" id="IPR001789">
    <property type="entry name" value="Sig_transdc_resp-reg_receiver"/>
</dbReference>
<evidence type="ECO:0000256" key="4">
    <source>
        <dbReference type="ARBA" id="ARBA00023163"/>
    </source>
</evidence>
<dbReference type="PROSITE" id="PS50110">
    <property type="entry name" value="RESPONSE_REGULATORY"/>
    <property type="match status" value="1"/>
</dbReference>
<dbReference type="InterPro" id="IPR039420">
    <property type="entry name" value="WalR-like"/>
</dbReference>
<keyword evidence="2" id="KW-0805">Transcription regulation</keyword>
<feature type="modified residue" description="4-aspartylphosphate" evidence="6">
    <location>
        <position position="49"/>
    </location>
</feature>
<sequence length="199" mass="23111">MRGIIISESLVIRKGVAEILSNEECIDFLDEGYMCRDIHNGDYDLVIFDLNKNTRQYMDCIKEVKENSNAKVMVLDFYEDTRLFSKCMKLGIDSYILANIEGEGIKYAARLLSKGKKYFDSDLVENYMRKDSLEEIKELTRREKEILICISKGKTNHEIASDLCITEHTVKKHTSNIFEKLKLRDRTHAALYVHEKGII</sequence>
<keyword evidence="3" id="KW-0238">DNA-binding</keyword>
<keyword evidence="10" id="KW-1185">Reference proteome</keyword>